<dbReference type="AlphaFoldDB" id="A0A645AJX5"/>
<sequence length="264" mass="31059">MAHGRREWTDDEVEYLEEQWGKLNIQTIAHNLDRTISSVKNKTNRLNLGDPFLHLNGITISRLSTTLNIHYGIITNWVKKYNFPIKRKRLTAEKKIAYIEYGDFWKWAEANKHMIDFSRFDRHALGKEPTWANEKRIADFRKKKLIPKPHNTAWTKGDVNKLLFLVQREDMTYPKLSAELQRTHGAIKRKLSDEGIKFRPRYLENHNPYSTDEITQLENMMLKGHSFIEIAFTLNRSEAGVRGKAERMGYTFKNGVPTKRRTKA</sequence>
<gene>
    <name evidence="1" type="ORF">SDC9_100188</name>
</gene>
<comment type="caution">
    <text evidence="1">The sequence shown here is derived from an EMBL/GenBank/DDBJ whole genome shotgun (WGS) entry which is preliminary data.</text>
</comment>
<organism evidence="1">
    <name type="scientific">bioreactor metagenome</name>
    <dbReference type="NCBI Taxonomy" id="1076179"/>
    <lineage>
        <taxon>unclassified sequences</taxon>
        <taxon>metagenomes</taxon>
        <taxon>ecological metagenomes</taxon>
    </lineage>
</organism>
<protein>
    <submittedName>
        <fullName evidence="1">Uncharacterized protein</fullName>
    </submittedName>
</protein>
<accession>A0A645AJX5</accession>
<reference evidence="1" key="1">
    <citation type="submission" date="2019-08" db="EMBL/GenBank/DDBJ databases">
        <authorList>
            <person name="Kucharzyk K."/>
            <person name="Murdoch R.W."/>
            <person name="Higgins S."/>
            <person name="Loffler F."/>
        </authorList>
    </citation>
    <scope>NUCLEOTIDE SEQUENCE</scope>
</reference>
<proteinExistence type="predicted"/>
<dbReference type="EMBL" id="VSSQ01014327">
    <property type="protein sequence ID" value="MPM53420.1"/>
    <property type="molecule type" value="Genomic_DNA"/>
</dbReference>
<evidence type="ECO:0000313" key="1">
    <source>
        <dbReference type="EMBL" id="MPM53420.1"/>
    </source>
</evidence>
<name>A0A645AJX5_9ZZZZ</name>